<dbReference type="Gene3D" id="1.10.10.10">
    <property type="entry name" value="Winged helix-like DNA-binding domain superfamily/Winged helix DNA-binding domain"/>
    <property type="match status" value="1"/>
</dbReference>
<sequence length="925" mass="100540">MPIDPVATSDPALCTPSAAPSPGPAAEPRVARPARAALPATKFRTPRLRRDTVERAALLARAAAGALDCQVTLVQAPAGFGKTTLLAQLAETLAQRPDCHVAWVTLDSDDGDANRLLAALLSALRQWPLDWPVDVESVLGQVHDDGPAARAALVPVQNALCSYAGERAWLVIDDLHRVTDAAALRLLDLLLDRLPPEIGVLIGSRTEPALSLARWRMRGQLAEVLAQDLQFSLDDAQALLSARGLGNCPADWLNTALARTSGWAAGLQLLAGARAGHDTIGPMPPGAMAIGITAHRHLFEFFASEVLADLPPELRAFVLDCAVLSELSPAMCEAVTGRTDSRAVLEALYRRHLFLSALDDTLPVLRFHDLFLDFLRSELNRQAPERVPTLHARAGQAEPDAQRAVGHWLQAGRWDEALAAMHVSARALLPTGGTALIERWLAQLPPEVRAARPAVAHLQGLCAWSAWNWPLARGCFRQACDRYRTAGEHEAAFDALGMLGACHNGMGDLASARAVLDEVRGQALPPALQVPFDSLQAWSSLANGELGQIGPALTRMAAHVAQAPATRYPNVVDMGYGHLVGLPGTQRPIAQLRALCAPQPDDPREVMVPALDAWLSFWRGDRLAVEPVLRRLQHLQPQMPGALMLAMSTQHLAALHRAALGEHAAALAALRQAHAALASPEAVGQRLGWQRSYLHVQARLHWMAQDTEALGALMPRLRAPRGDHEWPVLDMASAMVQGQYALLRGDPTQALSCLARAVDLHRHRRLPVFLGDARLSLAYAMQEAGDEHRALEWFGQVLAEAVETDTLGPLLMEPAPRLERLWDRWLSSSRRTADEAHAGRAEWLRARWDAWHTGGNEAVRRDALGDLLSEREREVLALLAGGQSNKQIARGLDISPHTVKRHVANILSKLVVDTRTQAAARWLQR</sequence>
<dbReference type="Pfam" id="PF00196">
    <property type="entry name" value="GerE"/>
    <property type="match status" value="1"/>
</dbReference>
<dbReference type="PATRIC" id="fig|34073.19.peg.1320"/>
<evidence type="ECO:0000256" key="1">
    <source>
        <dbReference type="ARBA" id="ARBA00023015"/>
    </source>
</evidence>
<dbReference type="GO" id="GO:0003677">
    <property type="term" value="F:DNA binding"/>
    <property type="evidence" value="ECO:0007669"/>
    <property type="project" value="UniProtKB-KW"/>
</dbReference>
<dbReference type="InterPro" id="IPR036388">
    <property type="entry name" value="WH-like_DNA-bd_sf"/>
</dbReference>
<organism evidence="6 7">
    <name type="scientific">Variovorax paradoxus</name>
    <dbReference type="NCBI Taxonomy" id="34073"/>
    <lineage>
        <taxon>Bacteria</taxon>
        <taxon>Pseudomonadati</taxon>
        <taxon>Pseudomonadota</taxon>
        <taxon>Betaproteobacteria</taxon>
        <taxon>Burkholderiales</taxon>
        <taxon>Comamonadaceae</taxon>
        <taxon>Variovorax</taxon>
    </lineage>
</organism>
<dbReference type="PROSITE" id="PS50043">
    <property type="entry name" value="HTH_LUXR_2"/>
    <property type="match status" value="1"/>
</dbReference>
<dbReference type="Proteomes" id="UP000035170">
    <property type="component" value="Unassembled WGS sequence"/>
</dbReference>
<keyword evidence="6" id="KW-0808">Transferase</keyword>
<dbReference type="InterPro" id="IPR016032">
    <property type="entry name" value="Sig_transdc_resp-reg_C-effctor"/>
</dbReference>
<evidence type="ECO:0000256" key="4">
    <source>
        <dbReference type="SAM" id="MobiDB-lite"/>
    </source>
</evidence>
<dbReference type="SUPFAM" id="SSF48452">
    <property type="entry name" value="TPR-like"/>
    <property type="match status" value="2"/>
</dbReference>
<dbReference type="EMBL" id="JZWI01000006">
    <property type="protein sequence ID" value="KLN57785.1"/>
    <property type="molecule type" value="Genomic_DNA"/>
</dbReference>
<dbReference type="AlphaFoldDB" id="A0A0H2MLX9"/>
<accession>A0A0H2MLX9</accession>
<dbReference type="CDD" id="cd06170">
    <property type="entry name" value="LuxR_C_like"/>
    <property type="match status" value="1"/>
</dbReference>
<gene>
    <name evidence="6" type="primary">pknK1</name>
    <name evidence="6" type="ORF">VPARA_12980</name>
</gene>
<evidence type="ECO:0000259" key="5">
    <source>
        <dbReference type="PROSITE" id="PS50043"/>
    </source>
</evidence>
<evidence type="ECO:0000313" key="7">
    <source>
        <dbReference type="Proteomes" id="UP000035170"/>
    </source>
</evidence>
<dbReference type="Pfam" id="PF25873">
    <property type="entry name" value="WHD_MalT"/>
    <property type="match status" value="1"/>
</dbReference>
<dbReference type="Gene3D" id="1.25.40.10">
    <property type="entry name" value="Tetratricopeptide repeat domain"/>
    <property type="match status" value="1"/>
</dbReference>
<dbReference type="PRINTS" id="PR00038">
    <property type="entry name" value="HTHLUXR"/>
</dbReference>
<feature type="region of interest" description="Disordered" evidence="4">
    <location>
        <begin position="1"/>
        <end position="37"/>
    </location>
</feature>
<reference evidence="6 7" key="1">
    <citation type="submission" date="2015-03" db="EMBL/GenBank/DDBJ databases">
        <title>Genome sequence of Variovorax paradoxus TBEA6.</title>
        <authorList>
            <person name="Poehlein A."/>
            <person name="Schuldes J."/>
            <person name="Wuebbeler J.H."/>
            <person name="Hiessl S."/>
            <person name="Steinbuechel A."/>
            <person name="Daniel R."/>
        </authorList>
    </citation>
    <scope>NUCLEOTIDE SEQUENCE [LARGE SCALE GENOMIC DNA]</scope>
    <source>
        <strain evidence="6 7">TBEA6</strain>
    </source>
</reference>
<feature type="compositionally biased region" description="Low complexity" evidence="4">
    <location>
        <begin position="26"/>
        <end position="37"/>
    </location>
</feature>
<dbReference type="Pfam" id="PF13401">
    <property type="entry name" value="AAA_22"/>
    <property type="match status" value="1"/>
</dbReference>
<dbReference type="EC" id="2.7.11.1" evidence="6"/>
<evidence type="ECO:0000313" key="6">
    <source>
        <dbReference type="EMBL" id="KLN57785.1"/>
    </source>
</evidence>
<keyword evidence="2" id="KW-0238">DNA-binding</keyword>
<name>A0A0H2MLX9_VARPD</name>
<evidence type="ECO:0000256" key="2">
    <source>
        <dbReference type="ARBA" id="ARBA00023125"/>
    </source>
</evidence>
<dbReference type="InterPro" id="IPR011990">
    <property type="entry name" value="TPR-like_helical_dom_sf"/>
</dbReference>
<dbReference type="PANTHER" id="PTHR44688:SF16">
    <property type="entry name" value="DNA-BINDING TRANSCRIPTIONAL ACTIVATOR DEVR_DOSR"/>
    <property type="match status" value="1"/>
</dbReference>
<dbReference type="SUPFAM" id="SSF52540">
    <property type="entry name" value="P-loop containing nucleoside triphosphate hydrolases"/>
    <property type="match status" value="1"/>
</dbReference>
<dbReference type="GO" id="GO:0006355">
    <property type="term" value="P:regulation of DNA-templated transcription"/>
    <property type="evidence" value="ECO:0007669"/>
    <property type="project" value="InterPro"/>
</dbReference>
<dbReference type="InterPro" id="IPR059106">
    <property type="entry name" value="WHD_MalT"/>
</dbReference>
<dbReference type="PROSITE" id="PS00622">
    <property type="entry name" value="HTH_LUXR_1"/>
    <property type="match status" value="1"/>
</dbReference>
<keyword evidence="6" id="KW-0418">Kinase</keyword>
<dbReference type="InterPro" id="IPR049945">
    <property type="entry name" value="AAA_22"/>
</dbReference>
<dbReference type="PANTHER" id="PTHR44688">
    <property type="entry name" value="DNA-BINDING TRANSCRIPTIONAL ACTIVATOR DEVR_DOSR"/>
    <property type="match status" value="1"/>
</dbReference>
<keyword evidence="7" id="KW-1185">Reference proteome</keyword>
<dbReference type="Gene3D" id="3.40.50.300">
    <property type="entry name" value="P-loop containing nucleotide triphosphate hydrolases"/>
    <property type="match status" value="1"/>
</dbReference>
<dbReference type="GO" id="GO:0004674">
    <property type="term" value="F:protein serine/threonine kinase activity"/>
    <property type="evidence" value="ECO:0007669"/>
    <property type="project" value="UniProtKB-EC"/>
</dbReference>
<keyword evidence="3" id="KW-0804">Transcription</keyword>
<dbReference type="SUPFAM" id="SSF46894">
    <property type="entry name" value="C-terminal effector domain of the bipartite response regulators"/>
    <property type="match status" value="1"/>
</dbReference>
<keyword evidence="1" id="KW-0805">Transcription regulation</keyword>
<proteinExistence type="predicted"/>
<feature type="domain" description="HTH luxR-type" evidence="5">
    <location>
        <begin position="861"/>
        <end position="925"/>
    </location>
</feature>
<comment type="caution">
    <text evidence="6">The sequence shown here is derived from an EMBL/GenBank/DDBJ whole genome shotgun (WGS) entry which is preliminary data.</text>
</comment>
<dbReference type="SMART" id="SM00421">
    <property type="entry name" value="HTH_LUXR"/>
    <property type="match status" value="1"/>
</dbReference>
<evidence type="ECO:0000256" key="3">
    <source>
        <dbReference type="ARBA" id="ARBA00023163"/>
    </source>
</evidence>
<protein>
    <submittedName>
        <fullName evidence="6">Serine/threonine-protein kinase PknK</fullName>
        <ecNumber evidence="6">2.7.11.1</ecNumber>
    </submittedName>
</protein>
<dbReference type="InterPro" id="IPR027417">
    <property type="entry name" value="P-loop_NTPase"/>
</dbReference>
<dbReference type="InterPro" id="IPR000792">
    <property type="entry name" value="Tscrpt_reg_LuxR_C"/>
</dbReference>